<keyword evidence="11" id="KW-1185">Reference proteome</keyword>
<protein>
    <recommendedName>
        <fullName evidence="9">MYND-type domain-containing protein</fullName>
    </recommendedName>
</protein>
<dbReference type="InterPro" id="IPR056681">
    <property type="entry name" value="DUF7779"/>
</dbReference>
<dbReference type="Gene3D" id="2.160.20.10">
    <property type="entry name" value="Single-stranded right-handed beta-helix, Pectin lyase-like"/>
    <property type="match status" value="1"/>
</dbReference>
<keyword evidence="7" id="KW-0175">Coiled coil</keyword>
<dbReference type="PANTHER" id="PTHR46423">
    <property type="entry name" value="RNA POLYMERASE II-ASSOCIATED PROTEIN 3"/>
    <property type="match status" value="1"/>
</dbReference>
<keyword evidence="8" id="KW-0732">Signal</keyword>
<dbReference type="Pfam" id="PF13229">
    <property type="entry name" value="Beta_helix"/>
    <property type="match status" value="1"/>
</dbReference>
<dbReference type="InterPro" id="IPR019734">
    <property type="entry name" value="TPR_rpt"/>
</dbReference>
<dbReference type="InterPro" id="IPR002893">
    <property type="entry name" value="Znf_MYND"/>
</dbReference>
<feature type="coiled-coil region" evidence="7">
    <location>
        <begin position="255"/>
        <end position="289"/>
    </location>
</feature>
<evidence type="ECO:0000256" key="7">
    <source>
        <dbReference type="SAM" id="Coils"/>
    </source>
</evidence>
<dbReference type="SUPFAM" id="SSF51126">
    <property type="entry name" value="Pectin lyase-like"/>
    <property type="match status" value="1"/>
</dbReference>
<dbReference type="InterPro" id="IPR051966">
    <property type="entry name" value="RPAP3"/>
</dbReference>
<evidence type="ECO:0000313" key="10">
    <source>
        <dbReference type="EMBL" id="CAH3119020.1"/>
    </source>
</evidence>
<dbReference type="Gene3D" id="6.10.140.2220">
    <property type="match status" value="1"/>
</dbReference>
<comment type="caution">
    <text evidence="10">The sequence shown here is derived from an EMBL/GenBank/DDBJ whole genome shotgun (WGS) entry which is preliminary data.</text>
</comment>
<dbReference type="InterPro" id="IPR012334">
    <property type="entry name" value="Pectin_lyas_fold"/>
</dbReference>
<dbReference type="SUPFAM" id="SSF52540">
    <property type="entry name" value="P-loop containing nucleoside triphosphate hydrolases"/>
    <property type="match status" value="1"/>
</dbReference>
<reference evidence="10 11" key="1">
    <citation type="submission" date="2022-05" db="EMBL/GenBank/DDBJ databases">
        <authorList>
            <consortium name="Genoscope - CEA"/>
            <person name="William W."/>
        </authorList>
    </citation>
    <scope>NUCLEOTIDE SEQUENCE [LARGE SCALE GENOMIC DNA]</scope>
</reference>
<feature type="repeat" description="TPR" evidence="6">
    <location>
        <begin position="899"/>
        <end position="932"/>
    </location>
</feature>
<dbReference type="InterPro" id="IPR011050">
    <property type="entry name" value="Pectin_lyase_fold/virulence"/>
</dbReference>
<feature type="non-terminal residue" evidence="10">
    <location>
        <position position="1"/>
    </location>
</feature>
<evidence type="ECO:0000256" key="5">
    <source>
        <dbReference type="PROSITE-ProRule" id="PRU00134"/>
    </source>
</evidence>
<keyword evidence="1" id="KW-0479">Metal-binding</keyword>
<dbReference type="SMART" id="SM00028">
    <property type="entry name" value="TPR"/>
    <property type="match status" value="2"/>
</dbReference>
<dbReference type="PROSITE" id="PS01360">
    <property type="entry name" value="ZF_MYND_1"/>
    <property type="match status" value="1"/>
</dbReference>
<feature type="signal peptide" evidence="8">
    <location>
        <begin position="1"/>
        <end position="16"/>
    </location>
</feature>
<keyword evidence="2 5" id="KW-0863">Zinc-finger</keyword>
<evidence type="ECO:0000256" key="2">
    <source>
        <dbReference type="ARBA" id="ARBA00022771"/>
    </source>
</evidence>
<dbReference type="EMBL" id="CALNXK010000033">
    <property type="protein sequence ID" value="CAH3119020.1"/>
    <property type="molecule type" value="Genomic_DNA"/>
</dbReference>
<keyword evidence="3 6" id="KW-0802">TPR repeat</keyword>
<evidence type="ECO:0000256" key="4">
    <source>
        <dbReference type="ARBA" id="ARBA00022833"/>
    </source>
</evidence>
<evidence type="ECO:0000256" key="6">
    <source>
        <dbReference type="PROSITE-ProRule" id="PRU00339"/>
    </source>
</evidence>
<dbReference type="SUPFAM" id="SSF48452">
    <property type="entry name" value="TPR-like"/>
    <property type="match status" value="1"/>
</dbReference>
<evidence type="ECO:0000313" key="11">
    <source>
        <dbReference type="Proteomes" id="UP001159405"/>
    </source>
</evidence>
<keyword evidence="4" id="KW-0862">Zinc</keyword>
<gene>
    <name evidence="10" type="ORF">PLOB_00027183</name>
</gene>
<dbReference type="Proteomes" id="UP001159405">
    <property type="component" value="Unassembled WGS sequence"/>
</dbReference>
<dbReference type="PROSITE" id="PS50865">
    <property type="entry name" value="ZF_MYND_2"/>
    <property type="match status" value="1"/>
</dbReference>
<dbReference type="Pfam" id="PF00515">
    <property type="entry name" value="TPR_1"/>
    <property type="match status" value="1"/>
</dbReference>
<feature type="chain" id="PRO_5047081596" description="MYND-type domain-containing protein" evidence="8">
    <location>
        <begin position="17"/>
        <end position="1600"/>
    </location>
</feature>
<feature type="domain" description="MYND-type" evidence="9">
    <location>
        <begin position="1425"/>
        <end position="1466"/>
    </location>
</feature>
<evidence type="ECO:0000256" key="8">
    <source>
        <dbReference type="SAM" id="SignalP"/>
    </source>
</evidence>
<accession>A0ABN8NSA1</accession>
<dbReference type="Gene3D" id="1.25.40.10">
    <property type="entry name" value="Tetratricopeptide repeat domain"/>
    <property type="match status" value="1"/>
</dbReference>
<dbReference type="SUPFAM" id="SSF144232">
    <property type="entry name" value="HIT/MYND zinc finger-like"/>
    <property type="match status" value="1"/>
</dbReference>
<organism evidence="10 11">
    <name type="scientific">Porites lobata</name>
    <dbReference type="NCBI Taxonomy" id="104759"/>
    <lineage>
        <taxon>Eukaryota</taxon>
        <taxon>Metazoa</taxon>
        <taxon>Cnidaria</taxon>
        <taxon>Anthozoa</taxon>
        <taxon>Hexacorallia</taxon>
        <taxon>Scleractinia</taxon>
        <taxon>Fungiina</taxon>
        <taxon>Poritidae</taxon>
        <taxon>Porites</taxon>
    </lineage>
</organism>
<dbReference type="Gene3D" id="3.40.50.300">
    <property type="entry name" value="P-loop containing nucleotide triphosphate hydrolases"/>
    <property type="match status" value="1"/>
</dbReference>
<dbReference type="Pfam" id="PF25000">
    <property type="entry name" value="DUF7779"/>
    <property type="match status" value="1"/>
</dbReference>
<dbReference type="PROSITE" id="PS50005">
    <property type="entry name" value="TPR"/>
    <property type="match status" value="1"/>
</dbReference>
<evidence type="ECO:0000259" key="9">
    <source>
        <dbReference type="PROSITE" id="PS50865"/>
    </source>
</evidence>
<dbReference type="InterPro" id="IPR011990">
    <property type="entry name" value="TPR-like_helical_dom_sf"/>
</dbReference>
<evidence type="ECO:0000256" key="1">
    <source>
        <dbReference type="ARBA" id="ARBA00022723"/>
    </source>
</evidence>
<dbReference type="Pfam" id="PF01753">
    <property type="entry name" value="zf-MYND"/>
    <property type="match status" value="1"/>
</dbReference>
<dbReference type="InterPro" id="IPR006626">
    <property type="entry name" value="PbH1"/>
</dbReference>
<sequence length="1600" mass="180985">LFELFSFLCHILSVSSFDLEKNQKRWVVIGICLNRLLLPVLRDFVAQEIPKHYASLKSAHGIDTQVYGRHKTHDGPSQLNYGSINNNWGNFKKKLRSYDYKVGTAEDLAKLYLEPHMAKFTGFDNTCDLSAVLGILERASVFHNRVQTNARDVRSKVRNEWGHCNFDHWTELEFQNSFQLMETMVRSLGLPKVDEDKQLDELQDWETKGLQLCMGCPVDKDLMKLISVEVCNLEKEVDNLKQSSADEANKISAALQIIRDEIDNFDKRITEIERKVEAERKERLEKEEALSDAIADISSNVVEVDKRIDANEGDIALLQEKQSDLETTVSFVTDEQARLTADVGALKKEQSQLDARVDALEKGSSKTTNAKIFQVPSRNRCFCGRDRELEAIVAKLKNTPNGCIHSAICGLGGVGKTSLAVEFLWRNDKEYPGGIFWICGENNNLFQRTVGEMARQIGTFENDFDKSLSRTLDWLGKRDDLWCLVVDNLDELEMSTEMRKLLTGHWKYMARGHIIITTRREVSEIGEETGIDEKCCIDLKCLTEEEGIQFLRLRTGKDRGEENELRQLVRELGGLPLALDQAGAYIRWVKQSIKEYMKKYKKQKLLLLEKRQAQQFVENTSPERLAVHTTWILNFHHIRQISEEMELGRAPILFMQVCAFYGPDDIPYELVNKGLKEDGSSEDSSLWDQAEIVSLLTKFSLFQRYGTDSFCVHRLVQEVIRSQLEKEQIELNVLSHAVCVLHQALKNTRSPAEVCESFVEDAVFSVNNPPSLHLWGKLASHSTYLQGHLRSYSAKHKESVHALLYTEETVRVLNEAGIFFSVSQEKVKAQEIQEIKLDCLVNVKKSTAEDGTKSLKYFIDIPLKDRVYKLISHCMRQPDPDGISVDESDTFRVTREDNANQLREQGNLAIQSGNFQEALELYSRAIDLKVEDYRLFANRALCYLKLRLPQQALEDCERCLALNPNYSKALQRKTWALHDLVKKGTTYLNGQRKAALAVTVHFHPSLRNDKTFCEMFPDVHTHWAREINSAAQLAFALMTTQGNETLLLHEGEYNLESFLSFNDIQIVGLGKGATLICPKHCVIFDSSCFLENIIFPKGNIGLVCQGKKAVIHMNQCEISGGLRSCEDFPECNGGPGCKAASQGKPVCNRTGKYGEPFSISGMVGSSGIQIVDGAFGVIENCKIHNCGGGATLVAMEDSRMEVRKCEVYKNNQQGLEAREGGKLVAFGNRIFDNNYHGIVLGPMAGECNISGNNIFENKREGMLVITNSKKIDIHNNDVHHNGPFGLSLDNNSHLLIRKNRIFENGFWGIMAKTRTSANITANVISGNKCGGIYIGVNFSGRIYLESNIVRDHGGPWLECAKTMDSFPVDERKLPSDIRKTPVYIPRGEKSEFYSKPPTLIGNKVFNNEEGIYHPREVVERVYSGCTFCRRSGNNVSHLMKCSTCHIASYCSKECQSKHWQTHKALCEALKTRYSVTVKILSLDKFGPGQGKSSVRTFGSNLKGLGTGPKLSRKSREKFIVKIQTQNLNSHPLQLLVVYDKSLSLDCTIQSSEIFSVIMECGVLGELNKFTSKKCFFWAMFAEKREQLTIFLDHLAPYQEW</sequence>
<name>A0ABN8NSA1_9CNID</name>
<proteinExistence type="predicted"/>
<evidence type="ECO:0000256" key="3">
    <source>
        <dbReference type="ARBA" id="ARBA00022803"/>
    </source>
</evidence>
<dbReference type="PANTHER" id="PTHR46423:SF1">
    <property type="entry name" value="RNA POLYMERASE II-ASSOCIATED PROTEIN 3"/>
    <property type="match status" value="1"/>
</dbReference>
<dbReference type="InterPro" id="IPR027417">
    <property type="entry name" value="P-loop_NTPase"/>
</dbReference>
<dbReference type="InterPro" id="IPR039448">
    <property type="entry name" value="Beta_helix"/>
</dbReference>
<dbReference type="SMART" id="SM00710">
    <property type="entry name" value="PbH1"/>
    <property type="match status" value="7"/>
</dbReference>